<evidence type="ECO:0000256" key="4">
    <source>
        <dbReference type="ARBA" id="ARBA00023159"/>
    </source>
</evidence>
<evidence type="ECO:0000256" key="5">
    <source>
        <dbReference type="ARBA" id="ARBA00023163"/>
    </source>
</evidence>
<reference evidence="10" key="1">
    <citation type="submission" date="2021-03" db="EMBL/GenBank/DDBJ databases">
        <title>Comparative genomics and phylogenomic investigation of the class Geoglossomycetes provide insights into ecological specialization and systematics.</title>
        <authorList>
            <person name="Melie T."/>
            <person name="Pirro S."/>
            <person name="Miller A.N."/>
            <person name="Quandt A."/>
        </authorList>
    </citation>
    <scope>NUCLEOTIDE SEQUENCE</scope>
    <source>
        <strain evidence="10">GBOQ0MN5Z8</strain>
    </source>
</reference>
<dbReference type="GO" id="GO:0016592">
    <property type="term" value="C:mediator complex"/>
    <property type="evidence" value="ECO:0007669"/>
    <property type="project" value="InterPro"/>
</dbReference>
<comment type="caution">
    <text evidence="10">The sequence shown here is derived from an EMBL/GenBank/DDBJ whole genome shotgun (WGS) entry which is preliminary data.</text>
</comment>
<evidence type="ECO:0000259" key="9">
    <source>
        <dbReference type="Pfam" id="PF10744"/>
    </source>
</evidence>
<dbReference type="AlphaFoldDB" id="A0A9P8HXZ0"/>
<comment type="subcellular location">
    <subcellularLocation>
        <location evidence="1 7">Nucleus</location>
    </subcellularLocation>
</comment>
<keyword evidence="3 7" id="KW-0805">Transcription regulation</keyword>
<dbReference type="PANTHER" id="PTHR35041:SF4">
    <property type="entry name" value="MEDIATOR OF RNA POLYMERASE II TRANSCRIPTION SUBUNIT 1"/>
    <property type="match status" value="1"/>
</dbReference>
<feature type="domain" description="Mediator complex subunit Med1" evidence="9">
    <location>
        <begin position="105"/>
        <end position="543"/>
    </location>
</feature>
<dbReference type="InterPro" id="IPR019680">
    <property type="entry name" value="Mediator_Med1"/>
</dbReference>
<feature type="compositionally biased region" description="Pro residues" evidence="8">
    <location>
        <begin position="559"/>
        <end position="571"/>
    </location>
</feature>
<dbReference type="Pfam" id="PF10744">
    <property type="entry name" value="Med1"/>
    <property type="match status" value="1"/>
</dbReference>
<name>A0A9P8HXZ0_9PEZI</name>
<evidence type="ECO:0000256" key="6">
    <source>
        <dbReference type="ARBA" id="ARBA00023242"/>
    </source>
</evidence>
<keyword evidence="11" id="KW-1185">Reference proteome</keyword>
<evidence type="ECO:0000256" key="8">
    <source>
        <dbReference type="SAM" id="MobiDB-lite"/>
    </source>
</evidence>
<keyword evidence="6 7" id="KW-0539">Nucleus</keyword>
<accession>A0A9P8HXZ0</accession>
<evidence type="ECO:0000313" key="10">
    <source>
        <dbReference type="EMBL" id="KAH0537534.1"/>
    </source>
</evidence>
<sequence>MNTPTPSKPHHQEMTPGSFADRLAASYSPAPQRGTASPAFLSKKSPANAALHHHHTGSSNPGLLNFDSPSAAAALGLNLNIPGLGSSTSGNVRGDEEERRRRMETILATLKKRPGRVSEEGIERLAKGIGLEFYWETGEAGKRTLTGAAKSMLLEVEFKSNDIQRVSLSFAETKGPTSALAPAAAKILQRDLTPPPGVSPINSSLSLFSDNLERLIKLDKLSVLPGLNCFEAISGVFTCLRRIFEYEKKKSREARIESGYMDEDTRGEEIVEREVMCKKSGRPRMHAGRRVGLRLDYWMERRHVHSWGRSLLPGTDADADASAIAESASDSDPDDEPQIWSMVIECESSPAELYPSIRVSDNWVSEEAGKSQNQDDLFGSSSDPTVEWLDPGPTYLPQGDNMDIGDGPESLGKLPDVRFVARLEPPVVLPLDAAVSIYGAVGAAIPEHSIMATTYDGLLLPTEPSEIQRPFSEPRELNKERILYIRDRNGDMVERRHGYNLFVEKRMFGRLLEEIPFSHPRQLIDILPILRQHAVAASILHNTLYNGDIPQSSTQPQANQPPTPPPPPPPSKASNEEALDSLLADLDIAIAKEITPTLPTLPIDIRLASHPNPRFTFIFPHHHNRALATATIDIFPQGELHVPALDLQAEAPTNKGKGQAVEPGNVARALEICEDLGILAAWVERSLK</sequence>
<dbReference type="GO" id="GO:0045944">
    <property type="term" value="P:positive regulation of transcription by RNA polymerase II"/>
    <property type="evidence" value="ECO:0007669"/>
    <property type="project" value="UniProtKB-ARBA"/>
</dbReference>
<proteinExistence type="inferred from homology"/>
<evidence type="ECO:0000256" key="7">
    <source>
        <dbReference type="RuleBase" id="RU364059"/>
    </source>
</evidence>
<dbReference type="EMBL" id="JAGHQL010000141">
    <property type="protein sequence ID" value="KAH0537534.1"/>
    <property type="molecule type" value="Genomic_DNA"/>
</dbReference>
<comment type="function">
    <text evidence="7">Component of the Mediator complex, a coactivator involved in the regulated transcription of nearly all RNA polymerase II-dependent genes. Mediator functions as a bridge to convey information from gene-specific regulatory proteins to the basal RNA polymerase II transcription machinery. Mediator is recruited to promoters by direct interactions with regulatory proteins and serves as a scaffold for the assembly of a functional preinitiation complex with RNA polymerase II and the general transcription factors.</text>
</comment>
<evidence type="ECO:0000256" key="2">
    <source>
        <dbReference type="ARBA" id="ARBA00006210"/>
    </source>
</evidence>
<keyword evidence="5 7" id="KW-0804">Transcription</keyword>
<keyword evidence="4 7" id="KW-0010">Activator</keyword>
<evidence type="ECO:0000256" key="1">
    <source>
        <dbReference type="ARBA" id="ARBA00004123"/>
    </source>
</evidence>
<protein>
    <recommendedName>
        <fullName evidence="7">Mediator of RNA polymerase II transcription subunit 1</fullName>
    </recommendedName>
    <alternativeName>
        <fullName evidence="7">Mediator complex subunit 1</fullName>
    </alternativeName>
</protein>
<dbReference type="GO" id="GO:0003712">
    <property type="term" value="F:transcription coregulator activity"/>
    <property type="evidence" value="ECO:0007669"/>
    <property type="project" value="InterPro"/>
</dbReference>
<dbReference type="Proteomes" id="UP000698800">
    <property type="component" value="Unassembled WGS sequence"/>
</dbReference>
<feature type="region of interest" description="Disordered" evidence="8">
    <location>
        <begin position="1"/>
        <end position="40"/>
    </location>
</feature>
<feature type="region of interest" description="Disordered" evidence="8">
    <location>
        <begin position="546"/>
        <end position="575"/>
    </location>
</feature>
<gene>
    <name evidence="10" type="ORF">FGG08_005669</name>
</gene>
<evidence type="ECO:0000313" key="11">
    <source>
        <dbReference type="Proteomes" id="UP000698800"/>
    </source>
</evidence>
<dbReference type="PANTHER" id="PTHR35041">
    <property type="entry name" value="MEDIATOR OF RNA POLYMERASE II TRANSCRIPTION SUBUNIT 1"/>
    <property type="match status" value="1"/>
</dbReference>
<organism evidence="10 11">
    <name type="scientific">Glutinoglossum americanum</name>
    <dbReference type="NCBI Taxonomy" id="1670608"/>
    <lineage>
        <taxon>Eukaryota</taxon>
        <taxon>Fungi</taxon>
        <taxon>Dikarya</taxon>
        <taxon>Ascomycota</taxon>
        <taxon>Pezizomycotina</taxon>
        <taxon>Geoglossomycetes</taxon>
        <taxon>Geoglossales</taxon>
        <taxon>Geoglossaceae</taxon>
        <taxon>Glutinoglossum</taxon>
    </lineage>
</organism>
<evidence type="ECO:0000256" key="3">
    <source>
        <dbReference type="ARBA" id="ARBA00023015"/>
    </source>
</evidence>
<comment type="similarity">
    <text evidence="2 7">Belongs to the Mediator complex subunit 1 family.</text>
</comment>
<dbReference type="OrthoDB" id="5310959at2759"/>